<feature type="domain" description="Treble clef zinc finger" evidence="1">
    <location>
        <begin position="118"/>
        <end position="174"/>
    </location>
</feature>
<accession>A0AAW1NYG8</accession>
<reference evidence="2 3" key="1">
    <citation type="journal article" date="2024" name="Nat. Commun.">
        <title>Phylogenomics reveals the evolutionary origins of lichenization in chlorophyte algae.</title>
        <authorList>
            <person name="Puginier C."/>
            <person name="Libourel C."/>
            <person name="Otte J."/>
            <person name="Skaloud P."/>
            <person name="Haon M."/>
            <person name="Grisel S."/>
            <person name="Petersen M."/>
            <person name="Berrin J.G."/>
            <person name="Delaux P.M."/>
            <person name="Dal Grande F."/>
            <person name="Keller J."/>
        </authorList>
    </citation>
    <scope>NUCLEOTIDE SEQUENCE [LARGE SCALE GENOMIC DNA]</scope>
    <source>
        <strain evidence="2 3">SAG 2036</strain>
    </source>
</reference>
<evidence type="ECO:0000259" key="1">
    <source>
        <dbReference type="Pfam" id="PF14311"/>
    </source>
</evidence>
<evidence type="ECO:0000313" key="3">
    <source>
        <dbReference type="Proteomes" id="UP001465755"/>
    </source>
</evidence>
<dbReference type="Proteomes" id="UP001465755">
    <property type="component" value="Unassembled WGS sequence"/>
</dbReference>
<sequence length="181" mass="20104">MPSFPLRHSLPGKQGCPVQLYAPWSRCRRFRHTFCQAIGAVKESTVIKDAPFARSPKGRRPLLRDACPELPTLNKEKTPDQVTCGSAHKAWQCEEGMVALSKLPLSKVSAPAPVADPEQWHPTRNGQLTPELCRPGSGKRVWWQHTAADGAVHEWVTKIDLRTRAGGTGCPFCNVDWKVMT</sequence>
<dbReference type="Pfam" id="PF14311">
    <property type="entry name" value="DUF4379"/>
    <property type="match status" value="1"/>
</dbReference>
<name>A0AAW1NYG8_9CHLO</name>
<proteinExistence type="predicted"/>
<keyword evidence="3" id="KW-1185">Reference proteome</keyword>
<comment type="caution">
    <text evidence="2">The sequence shown here is derived from an EMBL/GenBank/DDBJ whole genome shotgun (WGS) entry which is preliminary data.</text>
</comment>
<organism evidence="2 3">
    <name type="scientific">Symbiochloris irregularis</name>
    <dbReference type="NCBI Taxonomy" id="706552"/>
    <lineage>
        <taxon>Eukaryota</taxon>
        <taxon>Viridiplantae</taxon>
        <taxon>Chlorophyta</taxon>
        <taxon>core chlorophytes</taxon>
        <taxon>Trebouxiophyceae</taxon>
        <taxon>Trebouxiales</taxon>
        <taxon>Trebouxiaceae</taxon>
        <taxon>Symbiochloris</taxon>
    </lineage>
</organism>
<evidence type="ECO:0000313" key="2">
    <source>
        <dbReference type="EMBL" id="KAK9801961.1"/>
    </source>
</evidence>
<protein>
    <recommendedName>
        <fullName evidence="1">Treble clef zinc finger domain-containing protein</fullName>
    </recommendedName>
</protein>
<dbReference type="AlphaFoldDB" id="A0AAW1NYG8"/>
<dbReference type="EMBL" id="JALJOQ010000073">
    <property type="protein sequence ID" value="KAK9801961.1"/>
    <property type="molecule type" value="Genomic_DNA"/>
</dbReference>
<gene>
    <name evidence="2" type="ORF">WJX73_001883</name>
</gene>
<dbReference type="InterPro" id="IPR025487">
    <property type="entry name" value="DUF4379"/>
</dbReference>